<dbReference type="InterPro" id="IPR006664">
    <property type="entry name" value="OMP_bac"/>
</dbReference>
<dbReference type="Pfam" id="PF00691">
    <property type="entry name" value="OmpA"/>
    <property type="match status" value="1"/>
</dbReference>
<dbReference type="RefSeq" id="WP_109761350.1">
    <property type="nucleotide sequence ID" value="NZ_QGGU01000001.1"/>
</dbReference>
<keyword evidence="5 8" id="KW-0998">Cell outer membrane</keyword>
<reference evidence="12 13" key="1">
    <citation type="submission" date="2018-05" db="EMBL/GenBank/DDBJ databases">
        <title>Genomic Encyclopedia of Type Strains, Phase IV (KMG-IV): sequencing the most valuable type-strain genomes for metagenomic binning, comparative biology and taxonomic classification.</title>
        <authorList>
            <person name="Goeker M."/>
        </authorList>
    </citation>
    <scope>NUCLEOTIDE SEQUENCE [LARGE SCALE GENOMIC DNA]</scope>
    <source>
        <strain evidence="12 13">DSM 25350</strain>
    </source>
</reference>
<dbReference type="Proteomes" id="UP000245790">
    <property type="component" value="Unassembled WGS sequence"/>
</dbReference>
<dbReference type="SUPFAM" id="SSF103088">
    <property type="entry name" value="OmpA-like"/>
    <property type="match status" value="1"/>
</dbReference>
<evidence type="ECO:0000256" key="8">
    <source>
        <dbReference type="HAMAP-Rule" id="MF_02204"/>
    </source>
</evidence>
<keyword evidence="2 8" id="KW-0732">Signal</keyword>
<evidence type="ECO:0000256" key="9">
    <source>
        <dbReference type="SAM" id="MobiDB-lite"/>
    </source>
</evidence>
<evidence type="ECO:0000256" key="7">
    <source>
        <dbReference type="ARBA" id="ARBA00023306"/>
    </source>
</evidence>
<dbReference type="PRINTS" id="PR01021">
    <property type="entry name" value="OMPADOMAIN"/>
</dbReference>
<comment type="similarity">
    <text evidence="8">Belongs to the Pal lipoprotein family.</text>
</comment>
<evidence type="ECO:0000256" key="4">
    <source>
        <dbReference type="ARBA" id="ARBA00023139"/>
    </source>
</evidence>
<keyword evidence="7 8" id="KW-0131">Cell cycle</keyword>
<keyword evidence="6 8" id="KW-0449">Lipoprotein</keyword>
<dbReference type="GO" id="GO:0009279">
    <property type="term" value="C:cell outer membrane"/>
    <property type="evidence" value="ECO:0007669"/>
    <property type="project" value="UniProtKB-SubCell"/>
</dbReference>
<keyword evidence="4 8" id="KW-0564">Palmitate</keyword>
<evidence type="ECO:0000256" key="6">
    <source>
        <dbReference type="ARBA" id="ARBA00023288"/>
    </source>
</evidence>
<comment type="subunit">
    <text evidence="8">The Tol-Pal system is composed of five core proteins: the inner membrane proteins TolA, TolQ and TolR, the periplasmic protein TolB and the outer membrane protein Pal. They form a network linking the inner and outer membranes and the peptidoglycan layer.</text>
</comment>
<dbReference type="OrthoDB" id="9809164at2"/>
<dbReference type="InterPro" id="IPR039001">
    <property type="entry name" value="Pal"/>
</dbReference>
<dbReference type="PANTHER" id="PTHR30329:SF21">
    <property type="entry name" value="LIPOPROTEIN YIAD-RELATED"/>
    <property type="match status" value="1"/>
</dbReference>
<name>A0A316G0M7_9GAMM</name>
<dbReference type="InterPro" id="IPR036737">
    <property type="entry name" value="OmpA-like_sf"/>
</dbReference>
<dbReference type="NCBIfam" id="TIGR02802">
    <property type="entry name" value="Pal_lipo"/>
    <property type="match status" value="1"/>
</dbReference>
<evidence type="ECO:0000256" key="1">
    <source>
        <dbReference type="ARBA" id="ARBA00022618"/>
    </source>
</evidence>
<feature type="region of interest" description="Disordered" evidence="9">
    <location>
        <begin position="25"/>
        <end position="48"/>
    </location>
</feature>
<keyword evidence="3 8" id="KW-0472">Membrane</keyword>
<accession>A0A316G0M7</accession>
<organism evidence="12 13">
    <name type="scientific">Pleionea mediterranea</name>
    <dbReference type="NCBI Taxonomy" id="523701"/>
    <lineage>
        <taxon>Bacteria</taxon>
        <taxon>Pseudomonadati</taxon>
        <taxon>Pseudomonadota</taxon>
        <taxon>Gammaproteobacteria</taxon>
        <taxon>Oceanospirillales</taxon>
        <taxon>Pleioneaceae</taxon>
        <taxon>Pleionea</taxon>
    </lineage>
</organism>
<dbReference type="InterPro" id="IPR014169">
    <property type="entry name" value="Pal_lipo_C"/>
</dbReference>
<dbReference type="HAMAP" id="MF_02204">
    <property type="entry name" value="Pal"/>
    <property type="match status" value="1"/>
</dbReference>
<dbReference type="Gene3D" id="3.30.1330.60">
    <property type="entry name" value="OmpA-like domain"/>
    <property type="match status" value="1"/>
</dbReference>
<dbReference type="PANTHER" id="PTHR30329">
    <property type="entry name" value="STATOR ELEMENT OF FLAGELLAR MOTOR COMPLEX"/>
    <property type="match status" value="1"/>
</dbReference>
<comment type="function">
    <text evidence="8">Part of the Tol-Pal system, which plays a role in outer membrane invagination during cell division and is important for maintaining outer membrane integrity.</text>
</comment>
<evidence type="ECO:0000256" key="5">
    <source>
        <dbReference type="ARBA" id="ARBA00023237"/>
    </source>
</evidence>
<dbReference type="PROSITE" id="PS51123">
    <property type="entry name" value="OMPA_2"/>
    <property type="match status" value="1"/>
</dbReference>
<dbReference type="EMBL" id="QGGU01000001">
    <property type="protein sequence ID" value="PWK54223.1"/>
    <property type="molecule type" value="Genomic_DNA"/>
</dbReference>
<evidence type="ECO:0000256" key="2">
    <source>
        <dbReference type="ARBA" id="ARBA00022729"/>
    </source>
</evidence>
<protein>
    <recommendedName>
        <fullName evidence="8">Peptidoglycan-associated lipoprotein</fullName>
        <shortName evidence="8">PAL</shortName>
    </recommendedName>
</protein>
<dbReference type="PROSITE" id="PS51257">
    <property type="entry name" value="PROKAR_LIPOPROTEIN"/>
    <property type="match status" value="1"/>
</dbReference>
<dbReference type="CDD" id="cd07185">
    <property type="entry name" value="OmpA_C-like"/>
    <property type="match status" value="1"/>
</dbReference>
<dbReference type="GO" id="GO:0051301">
    <property type="term" value="P:cell division"/>
    <property type="evidence" value="ECO:0007669"/>
    <property type="project" value="UniProtKB-UniRule"/>
</dbReference>
<evidence type="ECO:0000256" key="3">
    <source>
        <dbReference type="ARBA" id="ARBA00023136"/>
    </source>
</evidence>
<evidence type="ECO:0000313" key="12">
    <source>
        <dbReference type="EMBL" id="PWK54223.1"/>
    </source>
</evidence>
<feature type="chain" id="PRO_5016252623" description="Peptidoglycan-associated lipoprotein" evidence="10">
    <location>
        <begin position="25"/>
        <end position="172"/>
    </location>
</feature>
<evidence type="ECO:0000313" key="13">
    <source>
        <dbReference type="Proteomes" id="UP000245790"/>
    </source>
</evidence>
<keyword evidence="13" id="KW-1185">Reference proteome</keyword>
<proteinExistence type="inferred from homology"/>
<feature type="domain" description="OmpA-like" evidence="11">
    <location>
        <begin position="57"/>
        <end position="172"/>
    </location>
</feature>
<keyword evidence="1 8" id="KW-0132">Cell division</keyword>
<dbReference type="InterPro" id="IPR006665">
    <property type="entry name" value="OmpA-like"/>
</dbReference>
<evidence type="ECO:0000259" key="11">
    <source>
        <dbReference type="PROSITE" id="PS51123"/>
    </source>
</evidence>
<dbReference type="AlphaFoldDB" id="A0A316G0M7"/>
<sequence>MSIKGLGKSLIVTLPALFMVACTSTDTDTGPATTETTETSTTTQQPAPKTAEELAMEANEQAREQRIVYFDFDDSTVKAQYQDLLKAHAWYLSRNPATQVVLEGHTDERGTPEYNLALGERRGNSVKDILISYGVNSSQIRVVSYGEEKPKNPAHNESAWEENRRAVLSYEG</sequence>
<feature type="compositionally biased region" description="Low complexity" evidence="9">
    <location>
        <begin position="25"/>
        <end position="47"/>
    </location>
</feature>
<comment type="caution">
    <text evidence="12">The sequence shown here is derived from an EMBL/GenBank/DDBJ whole genome shotgun (WGS) entry which is preliminary data.</text>
</comment>
<feature type="signal peptide" evidence="10">
    <location>
        <begin position="1"/>
        <end position="24"/>
    </location>
</feature>
<evidence type="ECO:0000256" key="10">
    <source>
        <dbReference type="SAM" id="SignalP"/>
    </source>
</evidence>
<dbReference type="InterPro" id="IPR050330">
    <property type="entry name" value="Bact_OuterMem_StrucFunc"/>
</dbReference>
<comment type="subcellular location">
    <subcellularLocation>
        <location evidence="8">Cell outer membrane</location>
        <topology evidence="8">Lipid-anchor</topology>
    </subcellularLocation>
</comment>
<gene>
    <name evidence="8" type="primary">pal</name>
    <name evidence="12" type="ORF">C8D97_10171</name>
</gene>